<protein>
    <recommendedName>
        <fullName evidence="1">TY-Chap N-terminal domain-containing protein</fullName>
    </recommendedName>
</protein>
<accession>A0ABW3CJS7</accession>
<organism evidence="2 3">
    <name type="scientific">Actinomadura adrarensis</name>
    <dbReference type="NCBI Taxonomy" id="1819600"/>
    <lineage>
        <taxon>Bacteria</taxon>
        <taxon>Bacillati</taxon>
        <taxon>Actinomycetota</taxon>
        <taxon>Actinomycetes</taxon>
        <taxon>Streptosporangiales</taxon>
        <taxon>Thermomonosporaceae</taxon>
        <taxon>Actinomadura</taxon>
    </lineage>
</organism>
<dbReference type="InterPro" id="IPR054344">
    <property type="entry name" value="TY-Chap_N"/>
</dbReference>
<comment type="caution">
    <text evidence="2">The sequence shown here is derived from an EMBL/GenBank/DDBJ whole genome shotgun (WGS) entry which is preliminary data.</text>
</comment>
<sequence length="144" mass="15733">MNWEEFAEGLAEEFGRLPTGALLVLSEPGEAGRYAQFAQEESELVAYVVVNSFLAGPARATPRGEEAIVRAGWNPPDASGRHENWWRTLPWPASSAQYRALAGSVAAALRDGYAIASPDGWSYQAWNERTGDDIELRSLALRPA</sequence>
<evidence type="ECO:0000313" key="3">
    <source>
        <dbReference type="Proteomes" id="UP001597083"/>
    </source>
</evidence>
<dbReference type="Pfam" id="PF22552">
    <property type="entry name" value="TY-Chap3"/>
    <property type="match status" value="1"/>
</dbReference>
<feature type="domain" description="TY-Chap N-terminal" evidence="1">
    <location>
        <begin position="2"/>
        <end position="119"/>
    </location>
</feature>
<name>A0ABW3CJS7_9ACTN</name>
<dbReference type="EMBL" id="JBHTIR010003155">
    <property type="protein sequence ID" value="MFD0854758.1"/>
    <property type="molecule type" value="Genomic_DNA"/>
</dbReference>
<evidence type="ECO:0000313" key="2">
    <source>
        <dbReference type="EMBL" id="MFD0854758.1"/>
    </source>
</evidence>
<gene>
    <name evidence="2" type="ORF">ACFQ07_21140</name>
</gene>
<keyword evidence="3" id="KW-1185">Reference proteome</keyword>
<reference evidence="3" key="1">
    <citation type="journal article" date="2019" name="Int. J. Syst. Evol. Microbiol.">
        <title>The Global Catalogue of Microorganisms (GCM) 10K type strain sequencing project: providing services to taxonomists for standard genome sequencing and annotation.</title>
        <authorList>
            <consortium name="The Broad Institute Genomics Platform"/>
            <consortium name="The Broad Institute Genome Sequencing Center for Infectious Disease"/>
            <person name="Wu L."/>
            <person name="Ma J."/>
        </authorList>
    </citation>
    <scope>NUCLEOTIDE SEQUENCE [LARGE SCALE GENOMIC DNA]</scope>
    <source>
        <strain evidence="3">JCM 31696</strain>
    </source>
</reference>
<proteinExistence type="predicted"/>
<evidence type="ECO:0000259" key="1">
    <source>
        <dbReference type="Pfam" id="PF22552"/>
    </source>
</evidence>
<dbReference type="Proteomes" id="UP001597083">
    <property type="component" value="Unassembled WGS sequence"/>
</dbReference>